<keyword evidence="2" id="KW-1003">Cell membrane</keyword>
<dbReference type="InterPro" id="IPR027417">
    <property type="entry name" value="P-loop_NTPase"/>
</dbReference>
<dbReference type="InterPro" id="IPR003439">
    <property type="entry name" value="ABC_transporter-like_ATP-bd"/>
</dbReference>
<dbReference type="InterPro" id="IPR012693">
    <property type="entry name" value="ABC_transpr_PhnC"/>
</dbReference>
<evidence type="ECO:0000313" key="9">
    <source>
        <dbReference type="EMBL" id="PTF13611.1"/>
    </source>
</evidence>
<keyword evidence="3" id="KW-0547">Nucleotide-binding</keyword>
<protein>
    <submittedName>
        <fullName evidence="10">Phosphonate ABC transporter ATP-binding protein</fullName>
    </submittedName>
</protein>
<dbReference type="OrthoDB" id="9802264at2"/>
<evidence type="ECO:0000313" key="10">
    <source>
        <dbReference type="EMBL" id="PTF15921.1"/>
    </source>
</evidence>
<organism evidence="10 12">
    <name type="scientific">Staphylococcus devriesei</name>
    <dbReference type="NCBI Taxonomy" id="586733"/>
    <lineage>
        <taxon>Bacteria</taxon>
        <taxon>Bacillati</taxon>
        <taxon>Bacillota</taxon>
        <taxon>Bacilli</taxon>
        <taxon>Bacillales</taxon>
        <taxon>Staphylococcaceae</taxon>
        <taxon>Staphylococcus</taxon>
    </lineage>
</organism>
<dbReference type="InterPro" id="IPR017871">
    <property type="entry name" value="ABC_transporter-like_CS"/>
</dbReference>
<dbReference type="AlphaFoldDB" id="A0A2K4DUI6"/>
<dbReference type="GeneID" id="48886918"/>
<proteinExistence type="predicted"/>
<keyword evidence="6" id="KW-1278">Translocase</keyword>
<keyword evidence="11" id="KW-1185">Reference proteome</keyword>
<sequence>MSQIEFKEVSKVYPNGHVGLKNINLNIEKGDFAVIVGLSGAGKSTLLRAVNRLHDVTSGEIFIEGKSITKASNKELLLMRRNIGMIFQHFNLVKRSSVLRNVLSGRVGYHSTWKMVLGLFPKEDKLKAMDALDRVNILDKCNQRSDELSGGQQQRVSIARALAQEASIILADEPVASLDPLTTKQVMDDLKRINEELGITILINLHFVDLALEYGSRIIGLRAGEVVYDGPAHEATEEVFDEIYGRKLKADEKLGVE</sequence>
<dbReference type="EMBL" id="PYZI01000009">
    <property type="protein sequence ID" value="PTF13611.1"/>
    <property type="molecule type" value="Genomic_DNA"/>
</dbReference>
<dbReference type="PANTHER" id="PTHR43166">
    <property type="entry name" value="AMINO ACID IMPORT ATP-BINDING PROTEIN"/>
    <property type="match status" value="1"/>
</dbReference>
<dbReference type="GO" id="GO:0016020">
    <property type="term" value="C:membrane"/>
    <property type="evidence" value="ECO:0007669"/>
    <property type="project" value="InterPro"/>
</dbReference>
<keyword evidence="4 10" id="KW-0067">ATP-binding</keyword>
<dbReference type="NCBIfam" id="TIGR02315">
    <property type="entry name" value="ABC_phnC"/>
    <property type="match status" value="1"/>
</dbReference>
<dbReference type="SUPFAM" id="SSF52540">
    <property type="entry name" value="P-loop containing nucleoside triphosphate hydrolases"/>
    <property type="match status" value="1"/>
</dbReference>
<evidence type="ECO:0000256" key="3">
    <source>
        <dbReference type="ARBA" id="ARBA00022741"/>
    </source>
</evidence>
<evidence type="ECO:0000313" key="12">
    <source>
        <dbReference type="Proteomes" id="UP000243350"/>
    </source>
</evidence>
<evidence type="ECO:0000256" key="7">
    <source>
        <dbReference type="ARBA" id="ARBA00023136"/>
    </source>
</evidence>
<evidence type="ECO:0000256" key="6">
    <source>
        <dbReference type="ARBA" id="ARBA00022967"/>
    </source>
</evidence>
<dbReference type="GO" id="GO:0015416">
    <property type="term" value="F:ABC-type phosphonate transporter activity"/>
    <property type="evidence" value="ECO:0007669"/>
    <property type="project" value="InterPro"/>
</dbReference>
<keyword evidence="7" id="KW-0472">Membrane</keyword>
<dbReference type="SMART" id="SM00382">
    <property type="entry name" value="AAA"/>
    <property type="match status" value="1"/>
</dbReference>
<name>A0A2K4DUI6_9STAP</name>
<dbReference type="PANTHER" id="PTHR43166:SF6">
    <property type="entry name" value="PHOSPHONATES IMPORT ATP-BINDING PROTEIN PHNC"/>
    <property type="match status" value="1"/>
</dbReference>
<dbReference type="Pfam" id="PF00005">
    <property type="entry name" value="ABC_tran"/>
    <property type="match status" value="1"/>
</dbReference>
<dbReference type="Proteomes" id="UP000243350">
    <property type="component" value="Unassembled WGS sequence"/>
</dbReference>
<comment type="caution">
    <text evidence="10">The sequence shown here is derived from an EMBL/GenBank/DDBJ whole genome shotgun (WGS) entry which is preliminary data.</text>
</comment>
<dbReference type="EMBL" id="PYZH01000021">
    <property type="protein sequence ID" value="PTF15921.1"/>
    <property type="molecule type" value="Genomic_DNA"/>
</dbReference>
<keyword evidence="5" id="KW-0918">Phosphonate transport</keyword>
<evidence type="ECO:0000256" key="1">
    <source>
        <dbReference type="ARBA" id="ARBA00022448"/>
    </source>
</evidence>
<feature type="domain" description="ABC transporter" evidence="8">
    <location>
        <begin position="4"/>
        <end position="248"/>
    </location>
</feature>
<dbReference type="GO" id="GO:0016887">
    <property type="term" value="F:ATP hydrolysis activity"/>
    <property type="evidence" value="ECO:0007669"/>
    <property type="project" value="InterPro"/>
</dbReference>
<dbReference type="CDD" id="cd03256">
    <property type="entry name" value="ABC_PhnC_transporter"/>
    <property type="match status" value="1"/>
</dbReference>
<accession>A0A2K4DUI6</accession>
<evidence type="ECO:0000256" key="4">
    <source>
        <dbReference type="ARBA" id="ARBA00022840"/>
    </source>
</evidence>
<reference evidence="9" key="2">
    <citation type="submission" date="2018-03" db="EMBL/GenBank/DDBJ databases">
        <authorList>
            <person name="Naushad S."/>
        </authorList>
    </citation>
    <scope>NUCLEOTIDE SEQUENCE</scope>
    <source>
        <strain evidence="9">SNUC 1409</strain>
    </source>
</reference>
<evidence type="ECO:0000256" key="5">
    <source>
        <dbReference type="ARBA" id="ARBA00022885"/>
    </source>
</evidence>
<dbReference type="RefSeq" id="WP_103165533.1">
    <property type="nucleotide sequence ID" value="NZ_CP130489.1"/>
</dbReference>
<reference evidence="10" key="3">
    <citation type="submission" date="2018-03" db="EMBL/GenBank/DDBJ databases">
        <authorList>
            <person name="Keele B.F."/>
        </authorList>
    </citation>
    <scope>NUCLEOTIDE SEQUENCE</scope>
    <source>
        <strain evidence="10">SNUC 4143</strain>
    </source>
</reference>
<dbReference type="GO" id="GO:0005524">
    <property type="term" value="F:ATP binding"/>
    <property type="evidence" value="ECO:0007669"/>
    <property type="project" value="UniProtKB-KW"/>
</dbReference>
<dbReference type="InterPro" id="IPR003593">
    <property type="entry name" value="AAA+_ATPase"/>
</dbReference>
<dbReference type="PROSITE" id="PS00211">
    <property type="entry name" value="ABC_TRANSPORTER_1"/>
    <property type="match status" value="1"/>
</dbReference>
<dbReference type="Gene3D" id="3.40.50.300">
    <property type="entry name" value="P-loop containing nucleotide triphosphate hydrolases"/>
    <property type="match status" value="1"/>
</dbReference>
<dbReference type="PROSITE" id="PS50893">
    <property type="entry name" value="ABC_TRANSPORTER_2"/>
    <property type="match status" value="1"/>
</dbReference>
<gene>
    <name evidence="10" type="primary">phnC</name>
    <name evidence="9" type="ORF">BUY47_08205</name>
    <name evidence="10" type="ORF">BUY48_04985</name>
</gene>
<reference evidence="11 12" key="1">
    <citation type="journal article" date="2016" name="Front. Microbiol.">
        <title>Comprehensive Phylogenetic Analysis of Bovine Non-aureus Staphylococci Species Based on Whole-Genome Sequencing.</title>
        <authorList>
            <person name="Naushad S."/>
            <person name="Barkema H.W."/>
            <person name="Luby C."/>
            <person name="Condas L.A."/>
            <person name="Nobrega D.B."/>
            <person name="Carson D.A."/>
            <person name="De Buck J."/>
        </authorList>
    </citation>
    <scope>NUCLEOTIDE SEQUENCE [LARGE SCALE GENOMIC DNA]</scope>
    <source>
        <strain evidence="9 11">SNUC 1409</strain>
        <strain evidence="10 12">SNUC 4143</strain>
    </source>
</reference>
<evidence type="ECO:0000313" key="11">
    <source>
        <dbReference type="Proteomes" id="UP000242088"/>
    </source>
</evidence>
<dbReference type="Proteomes" id="UP000242088">
    <property type="component" value="Unassembled WGS sequence"/>
</dbReference>
<keyword evidence="1" id="KW-0813">Transport</keyword>
<evidence type="ECO:0000259" key="8">
    <source>
        <dbReference type="PROSITE" id="PS50893"/>
    </source>
</evidence>
<dbReference type="InterPro" id="IPR050086">
    <property type="entry name" value="MetN_ABC_transporter-like"/>
</dbReference>
<evidence type="ECO:0000256" key="2">
    <source>
        <dbReference type="ARBA" id="ARBA00022475"/>
    </source>
</evidence>